<protein>
    <recommendedName>
        <fullName evidence="4">O-antigen polysaccharide polymerase Wzy</fullName>
    </recommendedName>
</protein>
<feature type="transmembrane region" description="Helical" evidence="1">
    <location>
        <begin position="106"/>
        <end position="128"/>
    </location>
</feature>
<feature type="transmembrane region" description="Helical" evidence="1">
    <location>
        <begin position="227"/>
        <end position="245"/>
    </location>
</feature>
<dbReference type="STRING" id="1499687.BN1080_00951"/>
<evidence type="ECO:0000256" key="1">
    <source>
        <dbReference type="SAM" id="Phobius"/>
    </source>
</evidence>
<evidence type="ECO:0000313" key="3">
    <source>
        <dbReference type="Proteomes" id="UP000043699"/>
    </source>
</evidence>
<dbReference type="Proteomes" id="UP000043699">
    <property type="component" value="Unassembled WGS sequence"/>
</dbReference>
<feature type="transmembrane region" description="Helical" evidence="1">
    <location>
        <begin position="149"/>
        <end position="172"/>
    </location>
</feature>
<sequence>MKRYKKSNKEISEVFFNFFIFTLSIIASLYILSNNVDPSYKLLFLMPLLFAFSFPLVISKALFKGLNVFYLVLAILMTFRYLISPVLTVFTGLYEGRSAVQPSAEAFDISFFLVLYELIAVTFLLLYLKHRKQKEIISRPKNKDIVISNNYFIFILFFLFTILMALGFPNALNHFNFVIPNSNDSHALELSTLELAAVLCISVSKQILFVLIISKIYKLYTKNNNKVWIYVALIAMFFNITIYSGLNRSDFIMMAVASSYLFYRLFPQHLKLITIIVSSAFAIVIPAITATRQMNGILNGENPLINLARTMQQYLGSPYNVAIAVEASEMFEEHRHLLNLLYDFARPTFGLNFLVKDLPLNYSNEFFNARMYMDDRVFQIIPMVGEGYFYFGLFLAPMLTLLFVKLGDSLSGIQQSTNETLLIYFLTITCARLGFLMGQNASIQMNDMSFSIFVPLILYWLNKKIVLKKSN</sequence>
<feature type="transmembrane region" description="Helical" evidence="1">
    <location>
        <begin position="70"/>
        <end position="94"/>
    </location>
</feature>
<proteinExistence type="predicted"/>
<feature type="transmembrane region" description="Helical" evidence="1">
    <location>
        <begin position="44"/>
        <end position="63"/>
    </location>
</feature>
<dbReference type="OrthoDB" id="2414544at2"/>
<feature type="transmembrane region" description="Helical" evidence="1">
    <location>
        <begin position="12"/>
        <end position="32"/>
    </location>
</feature>
<keyword evidence="3" id="KW-1185">Reference proteome</keyword>
<feature type="transmembrane region" description="Helical" evidence="1">
    <location>
        <begin position="388"/>
        <end position="407"/>
    </location>
</feature>
<feature type="transmembrane region" description="Helical" evidence="1">
    <location>
        <begin position="273"/>
        <end position="291"/>
    </location>
</feature>
<dbReference type="RefSeq" id="WP_052650769.1">
    <property type="nucleotide sequence ID" value="NZ_CCXS01000001.1"/>
</dbReference>
<keyword evidence="1" id="KW-0812">Transmembrane</keyword>
<keyword evidence="1" id="KW-1133">Transmembrane helix</keyword>
<gene>
    <name evidence="2" type="ORF">BN1080_00951</name>
</gene>
<feature type="transmembrane region" description="Helical" evidence="1">
    <location>
        <begin position="192"/>
        <end position="215"/>
    </location>
</feature>
<feature type="transmembrane region" description="Helical" evidence="1">
    <location>
        <begin position="419"/>
        <end position="437"/>
    </location>
</feature>
<dbReference type="AlphaFoldDB" id="A0A098EL82"/>
<dbReference type="EMBL" id="CCXS01000001">
    <property type="protein sequence ID" value="CEG22031.1"/>
    <property type="molecule type" value="Genomic_DNA"/>
</dbReference>
<organism evidence="2 3">
    <name type="scientific">Planococcus massiliensis</name>
    <dbReference type="NCBI Taxonomy" id="1499687"/>
    <lineage>
        <taxon>Bacteria</taxon>
        <taxon>Bacillati</taxon>
        <taxon>Bacillota</taxon>
        <taxon>Bacilli</taxon>
        <taxon>Bacillales</taxon>
        <taxon>Caryophanaceae</taxon>
        <taxon>Planococcus</taxon>
    </lineage>
</organism>
<keyword evidence="1" id="KW-0472">Membrane</keyword>
<name>A0A098EL82_9BACL</name>
<reference evidence="2 3" key="1">
    <citation type="submission" date="2014-09" db="EMBL/GenBank/DDBJ databases">
        <authorList>
            <person name="Urmite Genomes Urmite Genomes"/>
        </authorList>
    </citation>
    <scope>NUCLEOTIDE SEQUENCE [LARGE SCALE GENOMIC DNA]</scope>
    <source>
        <strain evidence="2 3">ES2</strain>
    </source>
</reference>
<accession>A0A098EL82</accession>
<evidence type="ECO:0000313" key="2">
    <source>
        <dbReference type="EMBL" id="CEG22031.1"/>
    </source>
</evidence>
<evidence type="ECO:0008006" key="4">
    <source>
        <dbReference type="Google" id="ProtNLM"/>
    </source>
</evidence>